<dbReference type="OrthoDB" id="276388at2759"/>
<organism evidence="3 4">
    <name type="scientific">Aspergillus tanneri</name>
    <dbReference type="NCBI Taxonomy" id="1220188"/>
    <lineage>
        <taxon>Eukaryota</taxon>
        <taxon>Fungi</taxon>
        <taxon>Dikarya</taxon>
        <taxon>Ascomycota</taxon>
        <taxon>Pezizomycotina</taxon>
        <taxon>Eurotiomycetes</taxon>
        <taxon>Eurotiomycetidae</taxon>
        <taxon>Eurotiales</taxon>
        <taxon>Aspergillaceae</taxon>
        <taxon>Aspergillus</taxon>
        <taxon>Aspergillus subgen. Circumdati</taxon>
    </lineage>
</organism>
<protein>
    <recommendedName>
        <fullName evidence="6">LipA and NB-ARC domain protein</fullName>
    </recommendedName>
</protein>
<reference evidence="2 5" key="2">
    <citation type="submission" date="2019-08" db="EMBL/GenBank/DDBJ databases">
        <title>The genome sequence of a newly discovered highly antifungal drug resistant Aspergillus species, Aspergillus tanneri NIH 1004.</title>
        <authorList>
            <person name="Mounaud S."/>
            <person name="Singh I."/>
            <person name="Joardar V."/>
            <person name="Pakala S."/>
            <person name="Pakala S."/>
            <person name="Venepally P."/>
            <person name="Chung J.K."/>
            <person name="Losada L."/>
            <person name="Nierman W.C."/>
        </authorList>
    </citation>
    <scope>NUCLEOTIDE SEQUENCE [LARGE SCALE GENOMIC DNA]</scope>
    <source>
        <strain evidence="2 5">NIH1004</strain>
    </source>
</reference>
<accession>A0A4S3J1V4</accession>
<name>A0A4S3J1V4_9EURO</name>
<evidence type="ECO:0000313" key="2">
    <source>
        <dbReference type="EMBL" id="KAA8645422.1"/>
    </source>
</evidence>
<dbReference type="GeneID" id="54329543"/>
<dbReference type="VEuPathDB" id="FungiDB:EYZ11_011803"/>
<dbReference type="AlphaFoldDB" id="A0A4S3J1V4"/>
<keyword evidence="4" id="KW-1185">Reference proteome</keyword>
<dbReference type="STRING" id="1220188.A0A4S3J1V4"/>
<dbReference type="RefSeq" id="XP_033424783.1">
    <property type="nucleotide sequence ID" value="XM_033571468.1"/>
</dbReference>
<proteinExistence type="predicted"/>
<sequence length="592" mass="65073">MPSDIKRKPLPSPPPYDDTGVSCGVVTAPPNLHPPSRATVPAHTLPRYSSHSDLKSPDLSLPPVRRAATHIPPPTASSPGPSPTAPSGPSTVQKAYGEARHFLGGLITHPTESNKHYTILRHSHGVIFYRGSTTSVAVSIFSDSTLPTDRTLWLQNKGWTGKTGMRTKALLRLTNDWLNVTPSMPLRADQVPPADERAWQRDIDKFRRKNTSGRTRTHSLRETVVSRIPAEAGDGYFQLVLCAGPKKKVLCTSPVFRVLSTSMKPSSIRGASLSTLPLEMGAMVMEIYAQATVNRVIGPVSSAIESRIEPLQPVGIKQAATKGAFSTSGVGNRVAEWVKNGSGERTAPPPMRGQFQTMESFDLGPEPPFPIDFKSRAIPQGEKELDVRFSLAKIPDSIIHQLHGFFFGWARCVDPLDQQAQWHPAIVSIRNMDPSQQTRVTISHTMMKTCTLRLLDADRPLTQPQTQAQFQPKFQIRIMGFLRPDIPPPIRGTEKDLASREEATETAYLAEVWDASYAQAALDHPAWAPGIGSAPSPENASWIDRTREGYQSTRIRGQKMVENVPLHLLGIRSAAAEMRDKQVAVSGFYIVR</sequence>
<evidence type="ECO:0000313" key="4">
    <source>
        <dbReference type="Proteomes" id="UP000308092"/>
    </source>
</evidence>
<evidence type="ECO:0000256" key="1">
    <source>
        <dbReference type="SAM" id="MobiDB-lite"/>
    </source>
</evidence>
<feature type="region of interest" description="Disordered" evidence="1">
    <location>
        <begin position="1"/>
        <end position="93"/>
    </location>
</feature>
<dbReference type="EMBL" id="SOSA01000776">
    <property type="protein sequence ID" value="THC88753.1"/>
    <property type="molecule type" value="Genomic_DNA"/>
</dbReference>
<evidence type="ECO:0000313" key="3">
    <source>
        <dbReference type="EMBL" id="THC88753.1"/>
    </source>
</evidence>
<comment type="caution">
    <text evidence="3">The sequence shown here is derived from an EMBL/GenBank/DDBJ whole genome shotgun (WGS) entry which is preliminary data.</text>
</comment>
<dbReference type="Proteomes" id="UP000324241">
    <property type="component" value="Unassembled WGS sequence"/>
</dbReference>
<evidence type="ECO:0008006" key="6">
    <source>
        <dbReference type="Google" id="ProtNLM"/>
    </source>
</evidence>
<reference evidence="3 4" key="1">
    <citation type="submission" date="2019-03" db="EMBL/GenBank/DDBJ databases">
        <title>The genome sequence of a newly discovered highly antifungal drug resistant Aspergillus species, Aspergillus tanneri NIH 1004.</title>
        <authorList>
            <person name="Mounaud S."/>
            <person name="Singh I."/>
            <person name="Joardar V."/>
            <person name="Pakala S."/>
            <person name="Pakala S."/>
            <person name="Venepally P."/>
            <person name="Hoover J."/>
            <person name="Nierman W."/>
            <person name="Chung J."/>
            <person name="Losada L."/>
        </authorList>
    </citation>
    <scope>NUCLEOTIDE SEQUENCE [LARGE SCALE GENOMIC DNA]</scope>
    <source>
        <strain evidence="3 4">NIH1004</strain>
    </source>
</reference>
<feature type="compositionally biased region" description="Pro residues" evidence="1">
    <location>
        <begin position="71"/>
        <end position="86"/>
    </location>
</feature>
<gene>
    <name evidence="2" type="ORF">ATNIH1004_006841</name>
    <name evidence="3" type="ORF">EYZ11_011803</name>
</gene>
<evidence type="ECO:0000313" key="5">
    <source>
        <dbReference type="Proteomes" id="UP000324241"/>
    </source>
</evidence>
<dbReference type="Proteomes" id="UP000308092">
    <property type="component" value="Unassembled WGS sequence"/>
</dbReference>
<dbReference type="EMBL" id="QUQM01000007">
    <property type="protein sequence ID" value="KAA8645422.1"/>
    <property type="molecule type" value="Genomic_DNA"/>
</dbReference>